<evidence type="ECO:0000256" key="1">
    <source>
        <dbReference type="ARBA" id="ARBA00022690"/>
    </source>
</evidence>
<proteinExistence type="predicted"/>
<comment type="caution">
    <text evidence="5">The sequence shown here is derived from an EMBL/GenBank/DDBJ whole genome shotgun (WGS) entry which is preliminary data.</text>
</comment>
<dbReference type="GO" id="GO:0030414">
    <property type="term" value="F:peptidase inhibitor activity"/>
    <property type="evidence" value="ECO:0007669"/>
    <property type="project" value="UniProtKB-KW"/>
</dbReference>
<evidence type="ECO:0000313" key="5">
    <source>
        <dbReference type="EMBL" id="KAJ3664483.1"/>
    </source>
</evidence>
<dbReference type="Pfam" id="PF01826">
    <property type="entry name" value="TIL"/>
    <property type="match status" value="1"/>
</dbReference>
<accession>A0AA38IVM2</accession>
<keyword evidence="6" id="KW-1185">Reference proteome</keyword>
<dbReference type="Proteomes" id="UP001168821">
    <property type="component" value="Unassembled WGS sequence"/>
</dbReference>
<evidence type="ECO:0000256" key="3">
    <source>
        <dbReference type="SAM" id="SignalP"/>
    </source>
</evidence>
<feature type="signal peptide" evidence="3">
    <location>
        <begin position="1"/>
        <end position="19"/>
    </location>
</feature>
<name>A0AA38IVM2_9CUCU</name>
<feature type="chain" id="PRO_5041445110" description="TIL domain-containing protein" evidence="3">
    <location>
        <begin position="20"/>
        <end position="90"/>
    </location>
</feature>
<evidence type="ECO:0000313" key="6">
    <source>
        <dbReference type="Proteomes" id="UP001168821"/>
    </source>
</evidence>
<dbReference type="InterPro" id="IPR036084">
    <property type="entry name" value="Ser_inhib-like_sf"/>
</dbReference>
<protein>
    <recommendedName>
        <fullName evidence="4">TIL domain-containing protein</fullName>
    </recommendedName>
</protein>
<evidence type="ECO:0000256" key="2">
    <source>
        <dbReference type="ARBA" id="ARBA00023157"/>
    </source>
</evidence>
<dbReference type="CDD" id="cd19941">
    <property type="entry name" value="TIL"/>
    <property type="match status" value="1"/>
</dbReference>
<keyword evidence="2" id="KW-1015">Disulfide bond</keyword>
<sequence>MKICATLSILMCVVFLALAKSPLPPGGLNYINCTRPNEYYNCGSACQTECATLGQVCPIVNFRCNDACYCIEGYARNEKGDCIPQSECKK</sequence>
<dbReference type="AlphaFoldDB" id="A0AA38IVM2"/>
<dbReference type="EMBL" id="JALNTZ010000001">
    <property type="protein sequence ID" value="KAJ3664483.1"/>
    <property type="molecule type" value="Genomic_DNA"/>
</dbReference>
<feature type="domain" description="TIL" evidence="4">
    <location>
        <begin position="33"/>
        <end position="88"/>
    </location>
</feature>
<keyword evidence="1" id="KW-0646">Protease inhibitor</keyword>
<evidence type="ECO:0000259" key="4">
    <source>
        <dbReference type="Pfam" id="PF01826"/>
    </source>
</evidence>
<gene>
    <name evidence="5" type="ORF">Zmor_000046</name>
</gene>
<keyword evidence="3" id="KW-0732">Signal</keyword>
<organism evidence="5 6">
    <name type="scientific">Zophobas morio</name>
    <dbReference type="NCBI Taxonomy" id="2755281"/>
    <lineage>
        <taxon>Eukaryota</taxon>
        <taxon>Metazoa</taxon>
        <taxon>Ecdysozoa</taxon>
        <taxon>Arthropoda</taxon>
        <taxon>Hexapoda</taxon>
        <taxon>Insecta</taxon>
        <taxon>Pterygota</taxon>
        <taxon>Neoptera</taxon>
        <taxon>Endopterygota</taxon>
        <taxon>Coleoptera</taxon>
        <taxon>Polyphaga</taxon>
        <taxon>Cucujiformia</taxon>
        <taxon>Tenebrionidae</taxon>
        <taxon>Zophobas</taxon>
    </lineage>
</organism>
<dbReference type="SUPFAM" id="SSF57567">
    <property type="entry name" value="Serine protease inhibitors"/>
    <property type="match status" value="1"/>
</dbReference>
<dbReference type="Gene3D" id="2.10.25.10">
    <property type="entry name" value="Laminin"/>
    <property type="match status" value="1"/>
</dbReference>
<dbReference type="InterPro" id="IPR002919">
    <property type="entry name" value="TIL_dom"/>
</dbReference>
<dbReference type="FunFam" id="2.10.25.10:FF:000674">
    <property type="entry name" value="Mucin-2"/>
    <property type="match status" value="1"/>
</dbReference>
<reference evidence="5" key="1">
    <citation type="journal article" date="2023" name="G3 (Bethesda)">
        <title>Whole genome assemblies of Zophobas morio and Tenebrio molitor.</title>
        <authorList>
            <person name="Kaur S."/>
            <person name="Stinson S.A."/>
            <person name="diCenzo G.C."/>
        </authorList>
    </citation>
    <scope>NUCLEOTIDE SEQUENCE</scope>
    <source>
        <strain evidence="5">QUZm001</strain>
    </source>
</reference>